<keyword evidence="5" id="KW-0732">Signal</keyword>
<dbReference type="EMBL" id="JADGMQ010000007">
    <property type="protein sequence ID" value="MBI1621218.1"/>
    <property type="molecule type" value="Genomic_DNA"/>
</dbReference>
<evidence type="ECO:0000256" key="4">
    <source>
        <dbReference type="ARBA" id="ARBA00022837"/>
    </source>
</evidence>
<dbReference type="InterPro" id="IPR000917">
    <property type="entry name" value="Sulfatase_N"/>
</dbReference>
<dbReference type="InterPro" id="IPR024607">
    <property type="entry name" value="Sulfatase_CS"/>
</dbReference>
<protein>
    <submittedName>
        <fullName evidence="7">Arylsulfatase</fullName>
    </submittedName>
</protein>
<evidence type="ECO:0000256" key="5">
    <source>
        <dbReference type="SAM" id="SignalP"/>
    </source>
</evidence>
<keyword evidence="4" id="KW-0106">Calcium</keyword>
<dbReference type="InterPro" id="IPR017850">
    <property type="entry name" value="Alkaline_phosphatase_core_sf"/>
</dbReference>
<comment type="caution">
    <text evidence="7">The sequence shown here is derived from an EMBL/GenBank/DDBJ whole genome shotgun (WGS) entry which is preliminary data.</text>
</comment>
<dbReference type="Proteomes" id="UP000601789">
    <property type="component" value="Unassembled WGS sequence"/>
</dbReference>
<feature type="chain" id="PRO_5045755347" evidence="5">
    <location>
        <begin position="21"/>
        <end position="545"/>
    </location>
</feature>
<dbReference type="Pfam" id="PF00884">
    <property type="entry name" value="Sulfatase"/>
    <property type="match status" value="1"/>
</dbReference>
<dbReference type="CDD" id="cd16025">
    <property type="entry name" value="PAS_like"/>
    <property type="match status" value="1"/>
</dbReference>
<evidence type="ECO:0000256" key="2">
    <source>
        <dbReference type="ARBA" id="ARBA00022723"/>
    </source>
</evidence>
<dbReference type="PANTHER" id="PTHR42693">
    <property type="entry name" value="ARYLSULFATASE FAMILY MEMBER"/>
    <property type="match status" value="1"/>
</dbReference>
<gene>
    <name evidence="7" type="ORF">IOD40_11150</name>
</gene>
<keyword evidence="8" id="KW-1185">Reference proteome</keyword>
<evidence type="ECO:0000313" key="8">
    <source>
        <dbReference type="Proteomes" id="UP000601789"/>
    </source>
</evidence>
<sequence>MRMRLTTFFAAALATASSVAMVSAQEAQRPNVLLILADDLGYSDIGAYGGEISTPNMDALAADGMMFTNFYTQASCAPTRAMLMSGLDNHLVGVGQQSPIPIHVEMRPGYEAKLNHRIATMPELLQDAGYRTIMAGKWHLGSEPSRQPHKRGFDESLAILEAGSAHFNQKQMGVLQGYGFTFLENGKPVELPEDFYTTTYFTDYLINTIGEGGEEPFFAYAAYTSPHWPVQAPDSFLEAQRGNYDAGYDVIANQRLDRQRELGLAPQSDEPRRFMDGHRPWDTLTDEKKAFSARKMEAYAAMVANLDHEIGRLIDHLKSTDQYDNTFIMVLSDNGAEGVARGRPDWIAAQNFDNSLENVGRKNSFIEMGPEWAQVSSTPFRSVKYTAFEGGNHVPAIAHFPKNIAPGRTDAIATVRDLLPTFLELAGTGHPGIKFKERDIFPISGSSMVPHLFGEDDTIHDDDAAFGWELNLFSSLRKGDWKLAFVPAVSDQFQLFDLSSPEGEWKDRMEENPDKAREMMRLWKAFVKSNNVEVDDQLRPASARR</sequence>
<dbReference type="Gene3D" id="3.30.1120.10">
    <property type="match status" value="1"/>
</dbReference>
<dbReference type="InterPro" id="IPR050738">
    <property type="entry name" value="Sulfatase"/>
</dbReference>
<name>A0ABS0SFL1_9HYPH</name>
<dbReference type="Gene3D" id="3.40.720.10">
    <property type="entry name" value="Alkaline Phosphatase, subunit A"/>
    <property type="match status" value="1"/>
</dbReference>
<dbReference type="SUPFAM" id="SSF53649">
    <property type="entry name" value="Alkaline phosphatase-like"/>
    <property type="match status" value="1"/>
</dbReference>
<evidence type="ECO:0000259" key="6">
    <source>
        <dbReference type="Pfam" id="PF00884"/>
    </source>
</evidence>
<feature type="signal peptide" evidence="5">
    <location>
        <begin position="1"/>
        <end position="20"/>
    </location>
</feature>
<proteinExistence type="inferred from homology"/>
<evidence type="ECO:0000313" key="7">
    <source>
        <dbReference type="EMBL" id="MBI1621218.1"/>
    </source>
</evidence>
<evidence type="ECO:0000256" key="1">
    <source>
        <dbReference type="ARBA" id="ARBA00008779"/>
    </source>
</evidence>
<organism evidence="7 8">
    <name type="scientific">Aquamicrobium zhengzhouense</name>
    <dbReference type="NCBI Taxonomy" id="2781738"/>
    <lineage>
        <taxon>Bacteria</taxon>
        <taxon>Pseudomonadati</taxon>
        <taxon>Pseudomonadota</taxon>
        <taxon>Alphaproteobacteria</taxon>
        <taxon>Hyphomicrobiales</taxon>
        <taxon>Phyllobacteriaceae</taxon>
        <taxon>Aquamicrobium</taxon>
    </lineage>
</organism>
<dbReference type="PROSITE" id="PS00149">
    <property type="entry name" value="SULFATASE_2"/>
    <property type="match status" value="1"/>
</dbReference>
<keyword evidence="2" id="KW-0479">Metal-binding</keyword>
<comment type="similarity">
    <text evidence="1">Belongs to the sulfatase family.</text>
</comment>
<evidence type="ECO:0000256" key="3">
    <source>
        <dbReference type="ARBA" id="ARBA00022801"/>
    </source>
</evidence>
<dbReference type="PANTHER" id="PTHR42693:SF33">
    <property type="entry name" value="ARYLSULFATASE"/>
    <property type="match status" value="1"/>
</dbReference>
<reference evidence="7 8" key="1">
    <citation type="submission" date="2020-10" db="EMBL/GenBank/DDBJ databases">
        <title>Aquamicrobium zhengzhouensis sp. nov., a exopolysaccharide producing bacterium isolated from farmland soil.</title>
        <authorList>
            <person name="Wang X."/>
        </authorList>
    </citation>
    <scope>NUCLEOTIDE SEQUENCE [LARGE SCALE GENOMIC DNA]</scope>
    <source>
        <strain evidence="8">cd-1</strain>
    </source>
</reference>
<accession>A0ABS0SFL1</accession>
<feature type="domain" description="Sulfatase N-terminal" evidence="6">
    <location>
        <begin position="30"/>
        <end position="427"/>
    </location>
</feature>
<keyword evidence="3" id="KW-0378">Hydrolase</keyword>
<dbReference type="RefSeq" id="WP_198476619.1">
    <property type="nucleotide sequence ID" value="NZ_JADGMQ010000007.1"/>
</dbReference>